<dbReference type="RefSeq" id="WP_259661434.1">
    <property type="nucleotide sequence ID" value="NZ_JAHXRI010000007.1"/>
</dbReference>
<dbReference type="InterPro" id="IPR029044">
    <property type="entry name" value="Nucleotide-diphossugar_trans"/>
</dbReference>
<dbReference type="SUPFAM" id="SSF53448">
    <property type="entry name" value="Nucleotide-diphospho-sugar transferases"/>
    <property type="match status" value="1"/>
</dbReference>
<protein>
    <submittedName>
        <fullName evidence="2">Glycosyltransferase</fullName>
    </submittedName>
</protein>
<name>A0A953T245_9BURK</name>
<dbReference type="Pfam" id="PF00535">
    <property type="entry name" value="Glycos_transf_2"/>
    <property type="match status" value="1"/>
</dbReference>
<dbReference type="EMBL" id="JAHXRI010000007">
    <property type="protein sequence ID" value="MBZ1351033.1"/>
    <property type="molecule type" value="Genomic_DNA"/>
</dbReference>
<sequence>MNELKTKEITIVIPTIGRDILYNAVESAQAQRGSIVKEIIIVLDAKYKDVKLSLPPQNKSIPYRVLINDIGGVGANLNFAISSSTTKLISWLSDDDIYSEIKLLRQYNFLQKKHCTDEELDKLFLISSFELFNLETQTREIHDINWLAEFNSKFLAEYCLSKGLISGCTALFSKKLWHDVGGFPQEFRTTQDYVFWTRLIGRKPRFFVDSFAGMTSTVHPQMESKTLSEIHEFEKNTLQDYIFSIITSAKQLTNLSIAEQREVFYFPPSNTGLYTPFSSHENYNLTRLCEHELNLLKYCLIINSNDQKLNSTDAAMICHQVAVVLKEGIEKTAKFINEIPDPELGWFLDGYSYSTEGIEKICGFPFTYSIKFEQSIDDTVNFAIKRYRYLIIVDSDSLLINNNLNYFLEDLRKFDQSDSVQDALKTSHSSVIKLNDLGYQFIARNPFLDSEMTLNATD</sequence>
<dbReference type="Gene3D" id="3.90.550.10">
    <property type="entry name" value="Spore Coat Polysaccharide Biosynthesis Protein SpsA, Chain A"/>
    <property type="match status" value="1"/>
</dbReference>
<reference evidence="2" key="1">
    <citation type="submission" date="2021-07" db="EMBL/GenBank/DDBJ databases">
        <title>New genus and species of the family Alcaligenaceae.</title>
        <authorList>
            <person name="Hahn M.W."/>
        </authorList>
    </citation>
    <scope>NUCLEOTIDE SEQUENCE</scope>
    <source>
        <strain evidence="2">LF4-65</strain>
    </source>
</reference>
<proteinExistence type="predicted"/>
<dbReference type="AlphaFoldDB" id="A0A953T245"/>
<dbReference type="Proteomes" id="UP000739565">
    <property type="component" value="Unassembled WGS sequence"/>
</dbReference>
<organism evidence="2 3">
    <name type="scientific">Zwartia hollandica</name>
    <dbReference type="NCBI Taxonomy" id="324606"/>
    <lineage>
        <taxon>Bacteria</taxon>
        <taxon>Pseudomonadati</taxon>
        <taxon>Pseudomonadota</taxon>
        <taxon>Betaproteobacteria</taxon>
        <taxon>Burkholderiales</taxon>
        <taxon>Alcaligenaceae</taxon>
        <taxon>Zwartia</taxon>
    </lineage>
</organism>
<dbReference type="InterPro" id="IPR001173">
    <property type="entry name" value="Glyco_trans_2-like"/>
</dbReference>
<comment type="caution">
    <text evidence="2">The sequence shown here is derived from an EMBL/GenBank/DDBJ whole genome shotgun (WGS) entry which is preliminary data.</text>
</comment>
<keyword evidence="3" id="KW-1185">Reference proteome</keyword>
<accession>A0A953T245</accession>
<evidence type="ECO:0000313" key="3">
    <source>
        <dbReference type="Proteomes" id="UP000739565"/>
    </source>
</evidence>
<evidence type="ECO:0000259" key="1">
    <source>
        <dbReference type="Pfam" id="PF00535"/>
    </source>
</evidence>
<feature type="domain" description="Glycosyltransferase 2-like" evidence="1">
    <location>
        <begin position="10"/>
        <end position="113"/>
    </location>
</feature>
<evidence type="ECO:0000313" key="2">
    <source>
        <dbReference type="EMBL" id="MBZ1351033.1"/>
    </source>
</evidence>
<gene>
    <name evidence="2" type="ORF">KZZ10_10285</name>
</gene>